<dbReference type="NCBIfam" id="TIGR00562">
    <property type="entry name" value="proto_IX_ox"/>
    <property type="match status" value="1"/>
</dbReference>
<evidence type="ECO:0000256" key="9">
    <source>
        <dbReference type="ARBA" id="ARBA00022827"/>
    </source>
</evidence>
<evidence type="ECO:0000256" key="3">
    <source>
        <dbReference type="ARBA" id="ARBA00002185"/>
    </source>
</evidence>
<keyword evidence="11 12" id="KW-0350">Heme biosynthesis</keyword>
<dbReference type="GO" id="GO:0004729">
    <property type="term" value="F:oxygen-dependent protoporphyrinogen oxidase activity"/>
    <property type="evidence" value="ECO:0007669"/>
    <property type="project" value="UniProtKB-UniRule"/>
</dbReference>
<dbReference type="SUPFAM" id="SSF54373">
    <property type="entry name" value="FAD-linked reductases, C-terminal domain"/>
    <property type="match status" value="1"/>
</dbReference>
<dbReference type="PANTHER" id="PTHR42923:SF3">
    <property type="entry name" value="PROTOPORPHYRINOGEN OXIDASE"/>
    <property type="match status" value="1"/>
</dbReference>
<dbReference type="Gene3D" id="3.90.660.20">
    <property type="entry name" value="Protoporphyrinogen oxidase, mitochondrial, domain 2"/>
    <property type="match status" value="1"/>
</dbReference>
<dbReference type="Gene3D" id="3.50.50.60">
    <property type="entry name" value="FAD/NAD(P)-binding domain"/>
    <property type="match status" value="1"/>
</dbReference>
<reference evidence="14 15" key="1">
    <citation type="submission" date="2017-07" db="EMBL/GenBank/DDBJ databases">
        <title>Amycolatopsis antarcticus sp. nov., isolated from the surface of an Antarcticus brown macroalga.</title>
        <authorList>
            <person name="Wang J."/>
            <person name="Leiva S."/>
            <person name="Huang J."/>
            <person name="Huang Y."/>
        </authorList>
    </citation>
    <scope>NUCLEOTIDE SEQUENCE [LARGE SCALE GENOMIC DNA]</scope>
    <source>
        <strain evidence="14 15">AU-G6</strain>
    </source>
</reference>
<accession>A0A263CYE1</accession>
<dbReference type="InterPro" id="IPR002937">
    <property type="entry name" value="Amino_oxidase"/>
</dbReference>
<dbReference type="OrthoDB" id="4496419at2"/>
<comment type="similarity">
    <text evidence="5 12">Belongs to the protoporphyrinogen/coproporphyrinogen oxidase family. Coproporphyrinogen III oxidase subfamily.</text>
</comment>
<name>A0A263CYE1_9PSEU</name>
<comment type="pathway">
    <text evidence="4 12">Porphyrin-containing compound metabolism; protoheme biosynthesis.</text>
</comment>
<comment type="subcellular location">
    <subcellularLocation>
        <location evidence="12">Cytoplasm</location>
    </subcellularLocation>
</comment>
<dbReference type="Gene3D" id="1.10.3110.10">
    <property type="entry name" value="protoporphyrinogen ix oxidase, domain 3"/>
    <property type="match status" value="1"/>
</dbReference>
<dbReference type="GO" id="GO:0005737">
    <property type="term" value="C:cytoplasm"/>
    <property type="evidence" value="ECO:0007669"/>
    <property type="project" value="UniProtKB-SubCell"/>
</dbReference>
<dbReference type="Proteomes" id="UP000242444">
    <property type="component" value="Unassembled WGS sequence"/>
</dbReference>
<comment type="function">
    <text evidence="3 12">Involved in coproporphyrin-dependent heme b biosynthesis. Catalyzes the oxidation of coproporphyrinogen III to coproporphyrin III.</text>
</comment>
<dbReference type="InterPro" id="IPR036188">
    <property type="entry name" value="FAD/NAD-bd_sf"/>
</dbReference>
<keyword evidence="8 12" id="KW-0285">Flavoprotein</keyword>
<comment type="catalytic activity">
    <reaction evidence="1">
        <text>coproporphyrinogen III + 3 O2 = coproporphyrin III + 3 H2O2</text>
        <dbReference type="Rhea" id="RHEA:43436"/>
        <dbReference type="ChEBI" id="CHEBI:15379"/>
        <dbReference type="ChEBI" id="CHEBI:16240"/>
        <dbReference type="ChEBI" id="CHEBI:57309"/>
        <dbReference type="ChEBI" id="CHEBI:131725"/>
        <dbReference type="EC" id="1.3.3.15"/>
    </reaction>
    <physiologicalReaction direction="left-to-right" evidence="1">
        <dbReference type="Rhea" id="RHEA:43437"/>
    </physiologicalReaction>
</comment>
<evidence type="ECO:0000256" key="5">
    <source>
        <dbReference type="ARBA" id="ARBA00008310"/>
    </source>
</evidence>
<protein>
    <recommendedName>
        <fullName evidence="7 12">Coproporphyrinogen III oxidase</fullName>
        <ecNumber evidence="6 12">1.3.3.15</ecNumber>
    </recommendedName>
</protein>
<dbReference type="PANTHER" id="PTHR42923">
    <property type="entry name" value="PROTOPORPHYRINOGEN OXIDASE"/>
    <property type="match status" value="1"/>
</dbReference>
<keyword evidence="15" id="KW-1185">Reference proteome</keyword>
<evidence type="ECO:0000256" key="12">
    <source>
        <dbReference type="RuleBase" id="RU364052"/>
    </source>
</evidence>
<comment type="caution">
    <text evidence="14">The sequence shown here is derived from an EMBL/GenBank/DDBJ whole genome shotgun (WGS) entry which is preliminary data.</text>
</comment>
<gene>
    <name evidence="14" type="primary">hemG</name>
    <name evidence="14" type="ORF">CFN78_21495</name>
</gene>
<evidence type="ECO:0000256" key="11">
    <source>
        <dbReference type="ARBA" id="ARBA00023133"/>
    </source>
</evidence>
<evidence type="ECO:0000256" key="1">
    <source>
        <dbReference type="ARBA" id="ARBA00001755"/>
    </source>
</evidence>
<dbReference type="Pfam" id="PF01593">
    <property type="entry name" value="Amino_oxidase"/>
    <property type="match status" value="1"/>
</dbReference>
<evidence type="ECO:0000256" key="2">
    <source>
        <dbReference type="ARBA" id="ARBA00001974"/>
    </source>
</evidence>
<evidence type="ECO:0000256" key="8">
    <source>
        <dbReference type="ARBA" id="ARBA00022630"/>
    </source>
</evidence>
<dbReference type="AlphaFoldDB" id="A0A263CYE1"/>
<dbReference type="FunCoup" id="A0A263CYE1">
    <property type="interactions" value="371"/>
</dbReference>
<keyword evidence="10 12" id="KW-0560">Oxidoreductase</keyword>
<dbReference type="SUPFAM" id="SSF51905">
    <property type="entry name" value="FAD/NAD(P)-binding domain"/>
    <property type="match status" value="1"/>
</dbReference>
<evidence type="ECO:0000313" key="15">
    <source>
        <dbReference type="Proteomes" id="UP000242444"/>
    </source>
</evidence>
<evidence type="ECO:0000256" key="7">
    <source>
        <dbReference type="ARBA" id="ARBA00019046"/>
    </source>
</evidence>
<evidence type="ECO:0000256" key="4">
    <source>
        <dbReference type="ARBA" id="ARBA00004744"/>
    </source>
</evidence>
<dbReference type="GO" id="GO:0006783">
    <property type="term" value="P:heme biosynthetic process"/>
    <property type="evidence" value="ECO:0007669"/>
    <property type="project" value="UniProtKB-UniRule"/>
</dbReference>
<evidence type="ECO:0000256" key="10">
    <source>
        <dbReference type="ARBA" id="ARBA00023002"/>
    </source>
</evidence>
<dbReference type="InterPro" id="IPR050464">
    <property type="entry name" value="Zeta_carotene_desat/Oxidored"/>
</dbReference>
<sequence>MSRVAVVGGGVAGATAAHRVRTLLPDADITLVEASGVTGGKLRTAELAGRRVDVGAEAFLARRPEALALVRELGLDDALTHPTDAGATVLAGGRPGRMPAGTMMGVPGSAGAVAGLLSPEGHARVAAERDRGPVRLPPGDVSLGALLRERFGGELVDRLVDPLLGGVYAGGADGLGLRATMPALAGALDDGVPSLTEAAAGLLPGTPNPAPVFGTLTGGLGALVDRLLSRSRATVRTGVPVRAVHRIPGGWRLELGAAASSHAPPDAWLEADAVILAVPAPSARKLLADVAPGASAAFGEVELASMAVVSLALPPGTVLPDASGVLIGAGERRADGTPFTVKAFTYSARKWAHLGGAGEPPVLRGSVGRFGDPSGLHTDDDELVRRVRSDLAELAGVTARPVDVRVTRWGGGLPQYGVGHLDRVGRIERAVGDVAGLEVAGASLHGVGIPACIASGDAAARRLASGNR</sequence>
<comment type="cofactor">
    <cofactor evidence="2 12">
        <name>FAD</name>
        <dbReference type="ChEBI" id="CHEBI:57692"/>
    </cofactor>
</comment>
<dbReference type="InterPro" id="IPR004572">
    <property type="entry name" value="Protoporphyrinogen_oxidase"/>
</dbReference>
<dbReference type="EC" id="1.3.3.15" evidence="6 12"/>
<dbReference type="InParanoid" id="A0A263CYE1"/>
<proteinExistence type="inferred from homology"/>
<dbReference type="EMBL" id="NKYE01000015">
    <property type="protein sequence ID" value="OZM71173.1"/>
    <property type="molecule type" value="Genomic_DNA"/>
</dbReference>
<evidence type="ECO:0000259" key="13">
    <source>
        <dbReference type="Pfam" id="PF01593"/>
    </source>
</evidence>
<keyword evidence="9 12" id="KW-0274">FAD</keyword>
<organism evidence="14 15">
    <name type="scientific">Amycolatopsis antarctica</name>
    <dbReference type="NCBI Taxonomy" id="1854586"/>
    <lineage>
        <taxon>Bacteria</taxon>
        <taxon>Bacillati</taxon>
        <taxon>Actinomycetota</taxon>
        <taxon>Actinomycetes</taxon>
        <taxon>Pseudonocardiales</taxon>
        <taxon>Pseudonocardiaceae</taxon>
        <taxon>Amycolatopsis</taxon>
    </lineage>
</organism>
<evidence type="ECO:0000313" key="14">
    <source>
        <dbReference type="EMBL" id="OZM71173.1"/>
    </source>
</evidence>
<keyword evidence="12" id="KW-0963">Cytoplasm</keyword>
<dbReference type="UniPathway" id="UPA00252"/>
<feature type="domain" description="Amine oxidase" evidence="13">
    <location>
        <begin position="28"/>
        <end position="463"/>
    </location>
</feature>
<evidence type="ECO:0000256" key="6">
    <source>
        <dbReference type="ARBA" id="ARBA00012402"/>
    </source>
</evidence>
<dbReference type="RefSeq" id="WP_094864794.1">
    <property type="nucleotide sequence ID" value="NZ_NKYE01000015.1"/>
</dbReference>